<accession>A0ABN8ZKG5</accession>
<name>A0ABN8ZKG5_RANTA</name>
<proteinExistence type="predicted"/>
<sequence>MRAGHRGPLCWQESEVAVCKSPDHTGTPPRESVHMLSNQTHLCGSIVGCYSDILRQLLFHSNKNSACMYNVIVLYYKNMFVARCAQSRVLLLSSLQPQKN</sequence>
<evidence type="ECO:0000313" key="2">
    <source>
        <dbReference type="Proteomes" id="UP001176941"/>
    </source>
</evidence>
<dbReference type="Proteomes" id="UP001176941">
    <property type="component" value="Chromosome 4"/>
</dbReference>
<reference evidence="1" key="1">
    <citation type="submission" date="2023-04" db="EMBL/GenBank/DDBJ databases">
        <authorList>
            <consortium name="ELIXIR-Norway"/>
        </authorList>
    </citation>
    <scope>NUCLEOTIDE SEQUENCE [LARGE SCALE GENOMIC DNA]</scope>
</reference>
<organism evidence="1 2">
    <name type="scientific">Rangifer tarandus platyrhynchus</name>
    <name type="common">Svalbard reindeer</name>
    <dbReference type="NCBI Taxonomy" id="3082113"/>
    <lineage>
        <taxon>Eukaryota</taxon>
        <taxon>Metazoa</taxon>
        <taxon>Chordata</taxon>
        <taxon>Craniata</taxon>
        <taxon>Vertebrata</taxon>
        <taxon>Euteleostomi</taxon>
        <taxon>Mammalia</taxon>
        <taxon>Eutheria</taxon>
        <taxon>Laurasiatheria</taxon>
        <taxon>Artiodactyla</taxon>
        <taxon>Ruminantia</taxon>
        <taxon>Pecora</taxon>
        <taxon>Cervidae</taxon>
        <taxon>Odocoileinae</taxon>
        <taxon>Rangifer</taxon>
    </lineage>
</organism>
<gene>
    <name evidence="1" type="ORF">MRATA1EN1_LOCUS22967</name>
</gene>
<evidence type="ECO:0000313" key="1">
    <source>
        <dbReference type="EMBL" id="CAI9174005.1"/>
    </source>
</evidence>
<keyword evidence="2" id="KW-1185">Reference proteome</keyword>
<protein>
    <submittedName>
        <fullName evidence="1">Uncharacterized protein</fullName>
    </submittedName>
</protein>
<dbReference type="EMBL" id="OX459940">
    <property type="protein sequence ID" value="CAI9174005.1"/>
    <property type="molecule type" value="Genomic_DNA"/>
</dbReference>